<dbReference type="EMBL" id="CP025543">
    <property type="protein sequence ID" value="AUM62813.1"/>
    <property type="molecule type" value="Genomic_DNA"/>
</dbReference>
<evidence type="ECO:0000256" key="3">
    <source>
        <dbReference type="ARBA" id="ARBA00005119"/>
    </source>
</evidence>
<comment type="similarity">
    <text evidence="5">Belongs to the CDS family.</text>
</comment>
<feature type="transmembrane region" description="Helical" evidence="24">
    <location>
        <begin position="208"/>
        <end position="228"/>
    </location>
</feature>
<evidence type="ECO:0000256" key="20">
    <source>
        <dbReference type="ARBA" id="ARBA00032253"/>
    </source>
</evidence>
<dbReference type="Proteomes" id="UP000234790">
    <property type="component" value="Chromosome"/>
</dbReference>
<evidence type="ECO:0000256" key="18">
    <source>
        <dbReference type="ARBA" id="ARBA00029893"/>
    </source>
</evidence>
<organism evidence="25 26">
    <name type="scientific">Spiroplasma monobiae MQ-1</name>
    <dbReference type="NCBI Taxonomy" id="1336748"/>
    <lineage>
        <taxon>Bacteria</taxon>
        <taxon>Bacillati</taxon>
        <taxon>Mycoplasmatota</taxon>
        <taxon>Mollicutes</taxon>
        <taxon>Entomoplasmatales</taxon>
        <taxon>Spiroplasmataceae</taxon>
        <taxon>Spiroplasma</taxon>
    </lineage>
</organism>
<evidence type="ECO:0000256" key="15">
    <source>
        <dbReference type="ARBA" id="ARBA00023136"/>
    </source>
</evidence>
<protein>
    <recommendedName>
        <fullName evidence="7">Phosphatidate cytidylyltransferase</fullName>
        <ecNumber evidence="6">2.7.7.41</ecNumber>
    </recommendedName>
    <alternativeName>
        <fullName evidence="20">CDP-DAG synthase</fullName>
    </alternativeName>
    <alternativeName>
        <fullName evidence="22">CDP-DG synthase</fullName>
    </alternativeName>
    <alternativeName>
        <fullName evidence="18">CDP-diacylglycerol synthase</fullName>
    </alternativeName>
    <alternativeName>
        <fullName evidence="21">CDP-diglyceride pyrophosphorylase</fullName>
    </alternativeName>
    <alternativeName>
        <fullName evidence="23">CDP-diglyceride synthase</fullName>
    </alternativeName>
    <alternativeName>
        <fullName evidence="19">CTP:phosphatidate cytidylyltransferase</fullName>
    </alternativeName>
</protein>
<keyword evidence="10 25" id="KW-0808">Transferase</keyword>
<keyword evidence="13 24" id="KW-1133">Transmembrane helix</keyword>
<accession>A0A2K9LUT0</accession>
<feature type="transmembrane region" description="Helical" evidence="24">
    <location>
        <begin position="75"/>
        <end position="93"/>
    </location>
</feature>
<keyword evidence="14" id="KW-0443">Lipid metabolism</keyword>
<dbReference type="Pfam" id="PF01148">
    <property type="entry name" value="CTP_transf_1"/>
    <property type="match status" value="1"/>
</dbReference>
<keyword evidence="17" id="KW-1208">Phospholipid metabolism</keyword>
<evidence type="ECO:0000256" key="8">
    <source>
        <dbReference type="ARBA" id="ARBA00022475"/>
    </source>
</evidence>
<keyword evidence="15 24" id="KW-0472">Membrane</keyword>
<keyword evidence="26" id="KW-1185">Reference proteome</keyword>
<evidence type="ECO:0000256" key="17">
    <source>
        <dbReference type="ARBA" id="ARBA00023264"/>
    </source>
</evidence>
<keyword evidence="9" id="KW-0444">Lipid biosynthesis</keyword>
<dbReference type="RefSeq" id="WP_101780865.1">
    <property type="nucleotide sequence ID" value="NZ_CP025543.1"/>
</dbReference>
<dbReference type="KEGG" id="smoo:SMONO_v1c05640"/>
<evidence type="ECO:0000256" key="4">
    <source>
        <dbReference type="ARBA" id="ARBA00005189"/>
    </source>
</evidence>
<feature type="transmembrane region" description="Helical" evidence="24">
    <location>
        <begin position="42"/>
        <end position="63"/>
    </location>
</feature>
<feature type="transmembrane region" description="Helical" evidence="24">
    <location>
        <begin position="105"/>
        <end position="123"/>
    </location>
</feature>
<evidence type="ECO:0000256" key="21">
    <source>
        <dbReference type="ARBA" id="ARBA00032396"/>
    </source>
</evidence>
<evidence type="ECO:0000256" key="13">
    <source>
        <dbReference type="ARBA" id="ARBA00022989"/>
    </source>
</evidence>
<evidence type="ECO:0000256" key="12">
    <source>
        <dbReference type="ARBA" id="ARBA00022695"/>
    </source>
</evidence>
<dbReference type="GO" id="GO:0016024">
    <property type="term" value="P:CDP-diacylglycerol biosynthetic process"/>
    <property type="evidence" value="ECO:0007669"/>
    <property type="project" value="TreeGrafter"/>
</dbReference>
<sequence length="363" mass="41130">MKTNDKDFEITDTVEVAPEIGDDIGQNRFKLDSAKRNFRTRVFSTLVLLVLLLGFIGSGAAYNSLLKNGVPHAELASYFSIALTAGLTGLCVFEMNKTLGFKKWYYQLIIIVAAVFVYLYPVNKDLTNFSFYIHINMDKWLESWQMPIIITCYFLVLMVISIIEKSIDWKNTLINFGMTMLIVFALKGFSIVSLTLTSSSDQTARFSFNTILWIWVMIILSDSFQYIGGMRFGKTKLCPNISPKKTWEGALIGLSIAAIFGIVYVMIFRSVGILENFMPLKEVMIALRGKSVALEVIIYILLALIFPIIGLFGDLLFSWVKRRVNVKDYSNLIPGHGGALDRMDSILFSLFILFIFVWVTSFI</sequence>
<gene>
    <name evidence="25" type="primary">cdsA</name>
    <name evidence="25" type="ORF">SMONO_v1c05640</name>
</gene>
<evidence type="ECO:0000313" key="26">
    <source>
        <dbReference type="Proteomes" id="UP000234790"/>
    </source>
</evidence>
<proteinExistence type="inferred from homology"/>
<comment type="subcellular location">
    <subcellularLocation>
        <location evidence="2">Cell membrane</location>
        <topology evidence="2">Multi-pass membrane protein</topology>
    </subcellularLocation>
</comment>
<evidence type="ECO:0000256" key="16">
    <source>
        <dbReference type="ARBA" id="ARBA00023209"/>
    </source>
</evidence>
<dbReference type="PANTHER" id="PTHR46382:SF1">
    <property type="entry name" value="PHOSPHATIDATE CYTIDYLYLTRANSFERASE"/>
    <property type="match status" value="1"/>
</dbReference>
<evidence type="ECO:0000256" key="7">
    <source>
        <dbReference type="ARBA" id="ARBA00019373"/>
    </source>
</evidence>
<feature type="transmembrane region" description="Helical" evidence="24">
    <location>
        <begin position="143"/>
        <end position="163"/>
    </location>
</feature>
<evidence type="ECO:0000256" key="23">
    <source>
        <dbReference type="ARBA" id="ARBA00033406"/>
    </source>
</evidence>
<keyword evidence="16" id="KW-0594">Phospholipid biosynthesis</keyword>
<evidence type="ECO:0000313" key="25">
    <source>
        <dbReference type="EMBL" id="AUM62813.1"/>
    </source>
</evidence>
<evidence type="ECO:0000256" key="5">
    <source>
        <dbReference type="ARBA" id="ARBA00010185"/>
    </source>
</evidence>
<evidence type="ECO:0000256" key="9">
    <source>
        <dbReference type="ARBA" id="ARBA00022516"/>
    </source>
</evidence>
<evidence type="ECO:0000256" key="2">
    <source>
        <dbReference type="ARBA" id="ARBA00004651"/>
    </source>
</evidence>
<reference evidence="25 26" key="1">
    <citation type="submission" date="2017-12" db="EMBL/GenBank/DDBJ databases">
        <title>Complete genome sequence of Spiroplasma monobiae MQ-1 (ATCC 33825).</title>
        <authorList>
            <person name="Tsai Y.-M."/>
            <person name="Lo W.-S."/>
            <person name="Wu P.-S."/>
            <person name="Cho S.-T."/>
            <person name="Kuo C.-H."/>
        </authorList>
    </citation>
    <scope>NUCLEOTIDE SEQUENCE [LARGE SCALE GENOMIC DNA]</scope>
    <source>
        <strain evidence="25 26">MQ-1</strain>
    </source>
</reference>
<evidence type="ECO:0000256" key="10">
    <source>
        <dbReference type="ARBA" id="ARBA00022679"/>
    </source>
</evidence>
<comment type="pathway">
    <text evidence="3">Phospholipid metabolism; CDP-diacylglycerol biosynthesis; CDP-diacylglycerol from sn-glycerol 3-phosphate: step 3/3.</text>
</comment>
<comment type="pathway">
    <text evidence="4">Lipid metabolism.</text>
</comment>
<evidence type="ECO:0000256" key="11">
    <source>
        <dbReference type="ARBA" id="ARBA00022692"/>
    </source>
</evidence>
<evidence type="ECO:0000256" key="24">
    <source>
        <dbReference type="SAM" id="Phobius"/>
    </source>
</evidence>
<name>A0A2K9LUT0_SPISQ</name>
<feature type="transmembrane region" description="Helical" evidence="24">
    <location>
        <begin position="345"/>
        <end position="362"/>
    </location>
</feature>
<evidence type="ECO:0000256" key="19">
    <source>
        <dbReference type="ARBA" id="ARBA00031825"/>
    </source>
</evidence>
<dbReference type="EC" id="2.7.7.41" evidence="6"/>
<feature type="transmembrane region" description="Helical" evidence="24">
    <location>
        <begin position="249"/>
        <end position="272"/>
    </location>
</feature>
<feature type="transmembrane region" description="Helical" evidence="24">
    <location>
        <begin position="292"/>
        <end position="317"/>
    </location>
</feature>
<keyword evidence="12 25" id="KW-0548">Nucleotidyltransferase</keyword>
<dbReference type="OrthoDB" id="9799199at2"/>
<evidence type="ECO:0000256" key="14">
    <source>
        <dbReference type="ARBA" id="ARBA00023098"/>
    </source>
</evidence>
<dbReference type="AlphaFoldDB" id="A0A2K9LUT0"/>
<keyword evidence="11 24" id="KW-0812">Transmembrane</keyword>
<feature type="transmembrane region" description="Helical" evidence="24">
    <location>
        <begin position="175"/>
        <end position="196"/>
    </location>
</feature>
<evidence type="ECO:0000256" key="22">
    <source>
        <dbReference type="ARBA" id="ARBA00032743"/>
    </source>
</evidence>
<dbReference type="GO" id="GO:0005886">
    <property type="term" value="C:plasma membrane"/>
    <property type="evidence" value="ECO:0007669"/>
    <property type="project" value="UniProtKB-SubCell"/>
</dbReference>
<evidence type="ECO:0000256" key="6">
    <source>
        <dbReference type="ARBA" id="ARBA00012487"/>
    </source>
</evidence>
<dbReference type="GO" id="GO:0004605">
    <property type="term" value="F:phosphatidate cytidylyltransferase activity"/>
    <property type="evidence" value="ECO:0007669"/>
    <property type="project" value="UniProtKB-EC"/>
</dbReference>
<comment type="catalytic activity">
    <reaction evidence="1">
        <text>a 1,2-diacyl-sn-glycero-3-phosphate + CTP + H(+) = a CDP-1,2-diacyl-sn-glycerol + diphosphate</text>
        <dbReference type="Rhea" id="RHEA:16229"/>
        <dbReference type="ChEBI" id="CHEBI:15378"/>
        <dbReference type="ChEBI" id="CHEBI:33019"/>
        <dbReference type="ChEBI" id="CHEBI:37563"/>
        <dbReference type="ChEBI" id="CHEBI:58332"/>
        <dbReference type="ChEBI" id="CHEBI:58608"/>
        <dbReference type="EC" id="2.7.7.41"/>
    </reaction>
</comment>
<keyword evidence="8" id="KW-1003">Cell membrane</keyword>
<evidence type="ECO:0000256" key="1">
    <source>
        <dbReference type="ARBA" id="ARBA00001698"/>
    </source>
</evidence>
<dbReference type="PANTHER" id="PTHR46382">
    <property type="entry name" value="PHOSPHATIDATE CYTIDYLYLTRANSFERASE"/>
    <property type="match status" value="1"/>
</dbReference>